<evidence type="ECO:0008006" key="4">
    <source>
        <dbReference type="Google" id="ProtNLM"/>
    </source>
</evidence>
<dbReference type="Proteomes" id="UP001211065">
    <property type="component" value="Unassembled WGS sequence"/>
</dbReference>
<dbReference type="AlphaFoldDB" id="A0AAD5Y0M1"/>
<sequence>MVESYNLIFKVHPNVTFHSDLIDNAKEGPKVLKNHTLSSCLEKCQNTADDTDCDFILFKNNTCTLQKFEKVSNKLGSNIYLSSTTNIQNIDLIPPSKPSPTQERFCLKKRKRERSLTLERNDMHKQNLAPRVTRNNTFIVKNNNDTKVPADEQDIDNFMNKTINSTNEINSIENENNPTLRSQQPLDGFFSTMYLPGMTGTIRTFRKSKTSSSLGRSKNSFSLPRSKRSADTGQLSSSDSSPQKYNTYPPRPVMDRRRSSESSGKLNDTDVHADVLLEYKNMSRSPNNQLKLVHYSESDSNEDHQEKNEKLEKDFENATKYVAIDANFNKTTYFRGSRTSGYFYPNRQSIASTLNRNSSVIAIADSASFEKVNDTSEETKEDSGDPNKDNL</sequence>
<dbReference type="EMBL" id="JADGJW010000261">
    <property type="protein sequence ID" value="KAJ3220949.1"/>
    <property type="molecule type" value="Genomic_DNA"/>
</dbReference>
<feature type="region of interest" description="Disordered" evidence="1">
    <location>
        <begin position="205"/>
        <end position="269"/>
    </location>
</feature>
<proteinExistence type="predicted"/>
<evidence type="ECO:0000313" key="2">
    <source>
        <dbReference type="EMBL" id="KAJ3220949.1"/>
    </source>
</evidence>
<protein>
    <recommendedName>
        <fullName evidence="4">Apple domain-containing protein</fullName>
    </recommendedName>
</protein>
<name>A0AAD5Y0M1_9FUNG</name>
<evidence type="ECO:0000313" key="3">
    <source>
        <dbReference type="Proteomes" id="UP001211065"/>
    </source>
</evidence>
<gene>
    <name evidence="2" type="ORF">HK099_003881</name>
</gene>
<keyword evidence="3" id="KW-1185">Reference proteome</keyword>
<feature type="non-terminal residue" evidence="2">
    <location>
        <position position="1"/>
    </location>
</feature>
<comment type="caution">
    <text evidence="2">The sequence shown here is derived from an EMBL/GenBank/DDBJ whole genome shotgun (WGS) entry which is preliminary data.</text>
</comment>
<evidence type="ECO:0000256" key="1">
    <source>
        <dbReference type="SAM" id="MobiDB-lite"/>
    </source>
</evidence>
<feature type="compositionally biased region" description="Polar residues" evidence="1">
    <location>
        <begin position="231"/>
        <end position="246"/>
    </location>
</feature>
<feature type="region of interest" description="Disordered" evidence="1">
    <location>
        <begin position="368"/>
        <end position="391"/>
    </location>
</feature>
<accession>A0AAD5Y0M1</accession>
<feature type="compositionally biased region" description="Basic and acidic residues" evidence="1">
    <location>
        <begin position="371"/>
        <end position="391"/>
    </location>
</feature>
<reference evidence="2" key="1">
    <citation type="submission" date="2020-05" db="EMBL/GenBank/DDBJ databases">
        <title>Phylogenomic resolution of chytrid fungi.</title>
        <authorList>
            <person name="Stajich J.E."/>
            <person name="Amses K."/>
            <person name="Simmons R."/>
            <person name="Seto K."/>
            <person name="Myers J."/>
            <person name="Bonds A."/>
            <person name="Quandt C.A."/>
            <person name="Barry K."/>
            <person name="Liu P."/>
            <person name="Grigoriev I."/>
            <person name="Longcore J.E."/>
            <person name="James T.Y."/>
        </authorList>
    </citation>
    <scope>NUCLEOTIDE SEQUENCE</scope>
    <source>
        <strain evidence="2">JEL0476</strain>
    </source>
</reference>
<organism evidence="2 3">
    <name type="scientific">Clydaea vesicula</name>
    <dbReference type="NCBI Taxonomy" id="447962"/>
    <lineage>
        <taxon>Eukaryota</taxon>
        <taxon>Fungi</taxon>
        <taxon>Fungi incertae sedis</taxon>
        <taxon>Chytridiomycota</taxon>
        <taxon>Chytridiomycota incertae sedis</taxon>
        <taxon>Chytridiomycetes</taxon>
        <taxon>Lobulomycetales</taxon>
        <taxon>Lobulomycetaceae</taxon>
        <taxon>Clydaea</taxon>
    </lineage>
</organism>
<feature type="compositionally biased region" description="Polar residues" evidence="1">
    <location>
        <begin position="210"/>
        <end position="223"/>
    </location>
</feature>